<name>A0ABY4CJ42_9BACL</name>
<dbReference type="SUPFAM" id="SSF81442">
    <property type="entry name" value="Cytochrome c oxidase subunit I-like"/>
    <property type="match status" value="2"/>
</dbReference>
<feature type="transmembrane region" description="Helical" evidence="1">
    <location>
        <begin position="416"/>
        <end position="438"/>
    </location>
</feature>
<feature type="transmembrane region" description="Helical" evidence="1">
    <location>
        <begin position="385"/>
        <end position="404"/>
    </location>
</feature>
<dbReference type="EMBL" id="CP089291">
    <property type="protein sequence ID" value="UOF90535.1"/>
    <property type="molecule type" value="Genomic_DNA"/>
</dbReference>
<dbReference type="RefSeq" id="WP_347437232.1">
    <property type="nucleotide sequence ID" value="NZ_CP089291.1"/>
</dbReference>
<evidence type="ECO:0000313" key="2">
    <source>
        <dbReference type="EMBL" id="UOF90535.1"/>
    </source>
</evidence>
<feature type="transmembrane region" description="Helical" evidence="1">
    <location>
        <begin position="195"/>
        <end position="213"/>
    </location>
</feature>
<dbReference type="Proteomes" id="UP000830167">
    <property type="component" value="Chromosome"/>
</dbReference>
<sequence length="457" mass="50326">MNEQTLSTIRIGKLPAAFICLAFLNFTVGALLGVIMVLEPSAWGQYGSFHAELNPFGWLSMLIYGMTYAVLAIIAGLTLPWPVMGWLQLIVAEAGVVLILGAAQMFSGSLLRYGLEFQALSPLLFMVNILSTVFASRRKQKQVSARDRATDAAQRLANFVNHGTEISSGQMFERFFGRPDFVKATDRVAQKGTELALFCFLAAAVWALMPALHDKANGFYAMPSASVLLSYYGWIAGTVLMVSLHLYPRYAGFRVIKAWQAQIGQILWFVGLVASAFGMVGSPLIMQTGIQTIGVSFTWFALFYLAKMRHACKHTPAPSTIAWWGSWIFALILGVSLVFGLNPLSLPALHLLFLGWITSLVYGVGYTFFPIILGREPTSMRAATIQVWIALVGAVFMSGGFYLLEKDSAMQSVARVLLAVGGCLAAFSFFVFLLLWIFGNKFETHDQISRFDQYSNV</sequence>
<keyword evidence="1" id="KW-0472">Membrane</keyword>
<reference evidence="2" key="1">
    <citation type="submission" date="2021-12" db="EMBL/GenBank/DDBJ databases">
        <title>Alicyclobacillaceae gen. nov., sp. nov., isolated from chalcocite enrichment system.</title>
        <authorList>
            <person name="Jiang Z."/>
        </authorList>
    </citation>
    <scope>NUCLEOTIDE SEQUENCE</scope>
    <source>
        <strain evidence="2">MYW30-H2</strain>
    </source>
</reference>
<dbReference type="Gene3D" id="1.20.210.10">
    <property type="entry name" value="Cytochrome c oxidase-like, subunit I domain"/>
    <property type="match status" value="1"/>
</dbReference>
<feature type="transmembrane region" description="Helical" evidence="1">
    <location>
        <begin position="259"/>
        <end position="278"/>
    </location>
</feature>
<proteinExistence type="predicted"/>
<feature type="transmembrane region" description="Helical" evidence="1">
    <location>
        <begin position="86"/>
        <end position="107"/>
    </location>
</feature>
<organism evidence="2 3">
    <name type="scientific">Fodinisporobacter ferrooxydans</name>
    <dbReference type="NCBI Taxonomy" id="2901836"/>
    <lineage>
        <taxon>Bacteria</taxon>
        <taxon>Bacillati</taxon>
        <taxon>Bacillota</taxon>
        <taxon>Bacilli</taxon>
        <taxon>Bacillales</taxon>
        <taxon>Alicyclobacillaceae</taxon>
        <taxon>Fodinisporobacter</taxon>
    </lineage>
</organism>
<keyword evidence="3" id="KW-1185">Reference proteome</keyword>
<keyword evidence="1" id="KW-1133">Transmembrane helix</keyword>
<evidence type="ECO:0000313" key="3">
    <source>
        <dbReference type="Proteomes" id="UP000830167"/>
    </source>
</evidence>
<feature type="transmembrane region" description="Helical" evidence="1">
    <location>
        <begin position="321"/>
        <end position="341"/>
    </location>
</feature>
<feature type="transmembrane region" description="Helical" evidence="1">
    <location>
        <begin position="58"/>
        <end position="79"/>
    </location>
</feature>
<protein>
    <submittedName>
        <fullName evidence="2">Uncharacterized protein</fullName>
    </submittedName>
</protein>
<accession>A0ABY4CJ42</accession>
<evidence type="ECO:0000256" key="1">
    <source>
        <dbReference type="SAM" id="Phobius"/>
    </source>
</evidence>
<feature type="transmembrane region" description="Helical" evidence="1">
    <location>
        <begin position="119"/>
        <end position="136"/>
    </location>
</feature>
<keyword evidence="1" id="KW-0812">Transmembrane</keyword>
<gene>
    <name evidence="2" type="ORF">LSG31_22205</name>
</gene>
<feature type="transmembrane region" description="Helical" evidence="1">
    <location>
        <begin position="16"/>
        <end position="38"/>
    </location>
</feature>
<feature type="transmembrane region" description="Helical" evidence="1">
    <location>
        <begin position="284"/>
        <end position="305"/>
    </location>
</feature>
<dbReference type="InterPro" id="IPR036927">
    <property type="entry name" value="Cyt_c_oxase-like_su1_sf"/>
</dbReference>
<feature type="transmembrane region" description="Helical" evidence="1">
    <location>
        <begin position="225"/>
        <end position="247"/>
    </location>
</feature>
<feature type="transmembrane region" description="Helical" evidence="1">
    <location>
        <begin position="353"/>
        <end position="373"/>
    </location>
</feature>